<dbReference type="InterPro" id="IPR013178">
    <property type="entry name" value="Histone_AcTrfase_Rtt109/CBP"/>
</dbReference>
<evidence type="ECO:0000256" key="4">
    <source>
        <dbReference type="ARBA" id="ARBA00022763"/>
    </source>
</evidence>
<evidence type="ECO:0000256" key="7">
    <source>
        <dbReference type="ARBA" id="ARBA00023163"/>
    </source>
</evidence>
<evidence type="ECO:0000256" key="5">
    <source>
        <dbReference type="ARBA" id="ARBA00022990"/>
    </source>
</evidence>
<evidence type="ECO:0000256" key="9">
    <source>
        <dbReference type="ARBA" id="ARBA00048940"/>
    </source>
</evidence>
<dbReference type="InterPro" id="IPR051236">
    <property type="entry name" value="HAT_RTT109-like"/>
</dbReference>
<sequence length="377" mass="41074">MTLEDRIASALKNALDIHTTAESIETGTLTVYSICTAPTADTTLFQPAIKDDHCMTRKDRLVFVGYSPHAAQESFQLMFAFCVSEYSTKTALIVNMEKIDTTGITPINIPVASTSIKAYINHILLTTPVSTSIRIHVFARSQSQYLFPGSKHIPSKRIRTDTQLVQWWMRVLADSASLGRCDNQTKLLWVVPGETSTSTTTTRILSSSNTLWTWGLGADSHNRLPLFPDDPVTKACGMVQSSAGDIDPTAVMDILGVLGECQSTCDTSIKVNNATQDELNALMKLWMTMDFSNVDACTRSSTKLIKYVQSTLGNVGLAHVDVTVAGKSDSKLNVSVASNSTNTVQSIQGLVKRHAPAEAITTPIKTLSANLIKRQKQ</sequence>
<keyword evidence="4" id="KW-0227">DNA damage</keyword>
<dbReference type="GO" id="GO:0006355">
    <property type="term" value="P:regulation of DNA-templated transcription"/>
    <property type="evidence" value="ECO:0007669"/>
    <property type="project" value="InterPro"/>
</dbReference>
<dbReference type="PROSITE" id="PS51728">
    <property type="entry name" value="RTT109_HAT"/>
    <property type="match status" value="1"/>
</dbReference>
<reference evidence="10 11" key="2">
    <citation type="submission" date="2016-05" db="EMBL/GenBank/DDBJ databases">
        <title>Lineage-specific infection strategies underlie the spectrum of fungal disease in amphibians.</title>
        <authorList>
            <person name="Cuomo C.A."/>
            <person name="Farrer R.A."/>
            <person name="James T."/>
            <person name="Longcore J."/>
            <person name="Birren B."/>
        </authorList>
    </citation>
    <scope>NUCLEOTIDE SEQUENCE [LARGE SCALE GENOMIC DNA]</scope>
    <source>
        <strain evidence="10 11">JEL423</strain>
    </source>
</reference>
<dbReference type="VEuPathDB" id="FungiDB:BDEG_23358"/>
<dbReference type="GO" id="GO:0032931">
    <property type="term" value="F:histone H3K56 acetyltransferase activity"/>
    <property type="evidence" value="ECO:0007669"/>
    <property type="project" value="TreeGrafter"/>
</dbReference>
<dbReference type="SMART" id="SM01250">
    <property type="entry name" value="KAT11"/>
    <property type="match status" value="1"/>
</dbReference>
<reference evidence="10 11" key="1">
    <citation type="submission" date="2006-10" db="EMBL/GenBank/DDBJ databases">
        <title>The Genome Sequence of Batrachochytrium dendrobatidis JEL423.</title>
        <authorList>
            <consortium name="The Broad Institute Genome Sequencing Platform"/>
            <person name="Birren B."/>
            <person name="Lander E."/>
            <person name="Galagan J."/>
            <person name="Cuomo C."/>
            <person name="Devon K."/>
            <person name="Jaffe D."/>
            <person name="Butler J."/>
            <person name="Alvarez P."/>
            <person name="Gnerre S."/>
            <person name="Grabherr M."/>
            <person name="Kleber M."/>
            <person name="Mauceli E."/>
            <person name="Brockman W."/>
            <person name="Young S."/>
            <person name="LaButti K."/>
            <person name="Sykes S."/>
            <person name="DeCaprio D."/>
            <person name="Crawford M."/>
            <person name="Koehrsen M."/>
            <person name="Engels R."/>
            <person name="Montgomery P."/>
            <person name="Pearson M."/>
            <person name="Howarth C."/>
            <person name="Larson L."/>
            <person name="White J."/>
            <person name="O'Leary S."/>
            <person name="Kodira C."/>
            <person name="Zeng Q."/>
            <person name="Yandava C."/>
            <person name="Alvarado L."/>
            <person name="Longcore J."/>
            <person name="James T."/>
        </authorList>
    </citation>
    <scope>NUCLEOTIDE SEQUENCE [LARGE SCALE GENOMIC DNA]</scope>
    <source>
        <strain evidence="10 11">JEL423</strain>
    </source>
</reference>
<dbReference type="AlphaFoldDB" id="A0A177WHB7"/>
<accession>A0A177WHB7</accession>
<evidence type="ECO:0000256" key="8">
    <source>
        <dbReference type="ARBA" id="ARBA00023242"/>
    </source>
</evidence>
<name>A0A177WHB7_BATDL</name>
<dbReference type="PANTHER" id="PTHR31571:SF2">
    <property type="entry name" value="HISTONE ACETYLTRANSFERASE RTT109"/>
    <property type="match status" value="1"/>
</dbReference>
<comment type="subcellular location">
    <subcellularLocation>
        <location evidence="1">Nucleus</location>
    </subcellularLocation>
</comment>
<keyword evidence="5" id="KW-0007">Acetylation</keyword>
<evidence type="ECO:0000313" key="11">
    <source>
        <dbReference type="Proteomes" id="UP000077115"/>
    </source>
</evidence>
<dbReference type="OrthoDB" id="3361892at2759"/>
<proteinExistence type="predicted"/>
<keyword evidence="8" id="KW-0539">Nucleus</keyword>
<dbReference type="GO" id="GO:0006974">
    <property type="term" value="P:DNA damage response"/>
    <property type="evidence" value="ECO:0007669"/>
    <property type="project" value="UniProtKB-KW"/>
</dbReference>
<evidence type="ECO:0000256" key="3">
    <source>
        <dbReference type="ARBA" id="ARBA00022679"/>
    </source>
</evidence>
<keyword evidence="7" id="KW-0804">Transcription</keyword>
<evidence type="ECO:0000256" key="1">
    <source>
        <dbReference type="ARBA" id="ARBA00004123"/>
    </source>
</evidence>
<dbReference type="STRING" id="403673.A0A177WHB7"/>
<evidence type="ECO:0000256" key="2">
    <source>
        <dbReference type="ARBA" id="ARBA00013184"/>
    </source>
</evidence>
<protein>
    <recommendedName>
        <fullName evidence="2">histone acetyltransferase</fullName>
        <ecNumber evidence="2">2.3.1.48</ecNumber>
    </recommendedName>
</protein>
<dbReference type="EMBL" id="DS022303">
    <property type="protein sequence ID" value="OAJ39519.1"/>
    <property type="molecule type" value="Genomic_DNA"/>
</dbReference>
<evidence type="ECO:0000256" key="6">
    <source>
        <dbReference type="ARBA" id="ARBA00023015"/>
    </source>
</evidence>
<keyword evidence="6" id="KW-0805">Transcription regulation</keyword>
<dbReference type="PANTHER" id="PTHR31571">
    <property type="entry name" value="ALTERED INHERITANCE OF MITOCHONDRIA PROTEIN 6"/>
    <property type="match status" value="1"/>
</dbReference>
<keyword evidence="3" id="KW-0808">Transferase</keyword>
<dbReference type="GO" id="GO:0005634">
    <property type="term" value="C:nucleus"/>
    <property type="evidence" value="ECO:0007669"/>
    <property type="project" value="UniProtKB-SubCell"/>
</dbReference>
<evidence type="ECO:0000313" key="10">
    <source>
        <dbReference type="EMBL" id="OAJ39519.1"/>
    </source>
</evidence>
<dbReference type="EC" id="2.3.1.48" evidence="2"/>
<dbReference type="InterPro" id="IPR016849">
    <property type="entry name" value="Rtt109"/>
</dbReference>
<organism evidence="10 11">
    <name type="scientific">Batrachochytrium dendrobatidis (strain JEL423)</name>
    <dbReference type="NCBI Taxonomy" id="403673"/>
    <lineage>
        <taxon>Eukaryota</taxon>
        <taxon>Fungi</taxon>
        <taxon>Fungi incertae sedis</taxon>
        <taxon>Chytridiomycota</taxon>
        <taxon>Chytridiomycota incertae sedis</taxon>
        <taxon>Chytridiomycetes</taxon>
        <taxon>Rhizophydiales</taxon>
        <taxon>Rhizophydiales incertae sedis</taxon>
        <taxon>Batrachochytrium</taxon>
    </lineage>
</organism>
<dbReference type="Proteomes" id="UP000077115">
    <property type="component" value="Unassembled WGS sequence"/>
</dbReference>
<comment type="catalytic activity">
    <reaction evidence="9">
        <text>L-lysyl-[histone] + acetyl-CoA = N(6)-acetyl-L-lysyl-[histone] + CoA + H(+)</text>
        <dbReference type="Rhea" id="RHEA:21992"/>
        <dbReference type="Rhea" id="RHEA-COMP:9845"/>
        <dbReference type="Rhea" id="RHEA-COMP:11338"/>
        <dbReference type="ChEBI" id="CHEBI:15378"/>
        <dbReference type="ChEBI" id="CHEBI:29969"/>
        <dbReference type="ChEBI" id="CHEBI:57287"/>
        <dbReference type="ChEBI" id="CHEBI:57288"/>
        <dbReference type="ChEBI" id="CHEBI:61930"/>
        <dbReference type="EC" id="2.3.1.48"/>
    </reaction>
    <physiologicalReaction direction="left-to-right" evidence="9">
        <dbReference type="Rhea" id="RHEA:21993"/>
    </physiologicalReaction>
</comment>
<dbReference type="Pfam" id="PF08214">
    <property type="entry name" value="HAT_KAT11"/>
    <property type="match status" value="1"/>
</dbReference>
<gene>
    <name evidence="10" type="ORF">BDEG_23358</name>
</gene>